<dbReference type="PROSITE" id="PS51192">
    <property type="entry name" value="HELICASE_ATP_BIND_1"/>
    <property type="match status" value="1"/>
</dbReference>
<dbReference type="Gramene" id="Zm00001eb330720_T003">
    <property type="protein sequence ID" value="Zm00001eb330720_P003"/>
    <property type="gene ID" value="Zm00001eb330720"/>
</dbReference>
<dbReference type="InParanoid" id="A0A804QI11"/>
<keyword evidence="2" id="KW-0479">Metal-binding</keyword>
<dbReference type="PANTHER" id="PTHR45865">
    <property type="entry name" value="E3 UBIQUITIN-PROTEIN LIGASE SHPRH FAMILY MEMBER"/>
    <property type="match status" value="1"/>
</dbReference>
<reference evidence="12" key="1">
    <citation type="submission" date="2015-12" db="EMBL/GenBank/DDBJ databases">
        <title>Update maize B73 reference genome by single molecule sequencing technologies.</title>
        <authorList>
            <consortium name="Maize Genome Sequencing Project"/>
            <person name="Ware D."/>
        </authorList>
    </citation>
    <scope>NUCLEOTIDE SEQUENCE [LARGE SCALE GENOMIC DNA]</scope>
    <source>
        <strain evidence="12">cv. B73</strain>
    </source>
</reference>
<dbReference type="SUPFAM" id="SSF52540">
    <property type="entry name" value="P-loop containing nucleoside triphosphate hydrolases"/>
    <property type="match status" value="2"/>
</dbReference>
<evidence type="ECO:0000256" key="6">
    <source>
        <dbReference type="PROSITE-ProRule" id="PRU00175"/>
    </source>
</evidence>
<dbReference type="Pfam" id="PF21324">
    <property type="entry name" value="SHPRH_helical-2nd"/>
    <property type="match status" value="1"/>
</dbReference>
<evidence type="ECO:0008006" key="14">
    <source>
        <dbReference type="Google" id="ProtNLM"/>
    </source>
</evidence>
<dbReference type="InterPro" id="IPR000330">
    <property type="entry name" value="SNF2_N"/>
</dbReference>
<evidence type="ECO:0000259" key="9">
    <source>
        <dbReference type="PROSITE" id="PS51192"/>
    </source>
</evidence>
<dbReference type="Pfam" id="PF00176">
    <property type="entry name" value="SNF2-rel_dom"/>
    <property type="match status" value="1"/>
</dbReference>
<dbReference type="GO" id="GO:0005524">
    <property type="term" value="F:ATP binding"/>
    <property type="evidence" value="ECO:0007669"/>
    <property type="project" value="InterPro"/>
</dbReference>
<evidence type="ECO:0000256" key="4">
    <source>
        <dbReference type="ARBA" id="ARBA00022801"/>
    </source>
</evidence>
<dbReference type="InterPro" id="IPR049730">
    <property type="entry name" value="SNF2/RAD54-like_C"/>
</dbReference>
<dbReference type="InterPro" id="IPR014001">
    <property type="entry name" value="Helicase_ATP-bd"/>
</dbReference>
<dbReference type="GO" id="GO:0016787">
    <property type="term" value="F:hydrolase activity"/>
    <property type="evidence" value="ECO:0007669"/>
    <property type="project" value="UniProtKB-KW"/>
</dbReference>
<name>A0A804QI11_MAIZE</name>
<evidence type="ECO:0000256" key="2">
    <source>
        <dbReference type="ARBA" id="ARBA00022723"/>
    </source>
</evidence>
<evidence type="ECO:0000313" key="12">
    <source>
        <dbReference type="Proteomes" id="UP000007305"/>
    </source>
</evidence>
<dbReference type="Gene3D" id="3.30.40.10">
    <property type="entry name" value="Zinc/RING finger domain, C3HC4 (zinc finger)"/>
    <property type="match status" value="2"/>
</dbReference>
<dbReference type="SMART" id="SM00487">
    <property type="entry name" value="DEXDc"/>
    <property type="match status" value="1"/>
</dbReference>
<feature type="domain" description="Helicase ATP-binding" evidence="9">
    <location>
        <begin position="498"/>
        <end position="651"/>
    </location>
</feature>
<feature type="domain" description="Helicase C-terminal" evidence="10">
    <location>
        <begin position="1451"/>
        <end position="1627"/>
    </location>
</feature>
<dbReference type="Pfam" id="PF00271">
    <property type="entry name" value="Helicase_C"/>
    <property type="match status" value="1"/>
</dbReference>
<dbReference type="InterPro" id="IPR038718">
    <property type="entry name" value="SNF2-like_sf"/>
</dbReference>
<dbReference type="InterPro" id="IPR001650">
    <property type="entry name" value="Helicase_C-like"/>
</dbReference>
<dbReference type="Gene3D" id="3.40.50.10810">
    <property type="entry name" value="Tandem AAA-ATPase domain"/>
    <property type="match status" value="1"/>
</dbReference>
<dbReference type="SUPFAM" id="SSF57850">
    <property type="entry name" value="RING/U-box"/>
    <property type="match status" value="1"/>
</dbReference>
<dbReference type="Gene3D" id="3.40.50.300">
    <property type="entry name" value="P-loop containing nucleotide triphosphate hydrolases"/>
    <property type="match status" value="1"/>
</dbReference>
<dbReference type="InterPro" id="IPR011011">
    <property type="entry name" value="Znf_FYVE_PHD"/>
</dbReference>
<keyword evidence="13" id="KW-1267">Proteomics identification</keyword>
<dbReference type="InterPro" id="IPR001841">
    <property type="entry name" value="Znf_RING"/>
</dbReference>
<dbReference type="CDD" id="cd18070">
    <property type="entry name" value="DEXQc_SHPRH"/>
    <property type="match status" value="1"/>
</dbReference>
<dbReference type="PANTHER" id="PTHR45865:SF1">
    <property type="entry name" value="E3 UBIQUITIN-PROTEIN LIGASE SHPRH"/>
    <property type="match status" value="1"/>
</dbReference>
<feature type="region of interest" description="Disordered" evidence="7">
    <location>
        <begin position="1"/>
        <end position="41"/>
    </location>
</feature>
<dbReference type="PROSITE" id="PS51194">
    <property type="entry name" value="HELICASE_CTER"/>
    <property type="match status" value="1"/>
</dbReference>
<dbReference type="InterPro" id="IPR048686">
    <property type="entry name" value="SHPRH_helical_1st"/>
</dbReference>
<dbReference type="AlphaFoldDB" id="A0A804QI11"/>
<keyword evidence="5" id="KW-0862">Zinc</keyword>
<protein>
    <recommendedName>
        <fullName evidence="14">Zinc ion binding</fullName>
    </recommendedName>
</protein>
<feature type="region of interest" description="Disordered" evidence="7">
    <location>
        <begin position="1168"/>
        <end position="1190"/>
    </location>
</feature>
<evidence type="ECO:0000256" key="3">
    <source>
        <dbReference type="ARBA" id="ARBA00022771"/>
    </source>
</evidence>
<organism evidence="11 12">
    <name type="scientific">Zea mays</name>
    <name type="common">Maize</name>
    <dbReference type="NCBI Taxonomy" id="4577"/>
    <lineage>
        <taxon>Eukaryota</taxon>
        <taxon>Viridiplantae</taxon>
        <taxon>Streptophyta</taxon>
        <taxon>Embryophyta</taxon>
        <taxon>Tracheophyta</taxon>
        <taxon>Spermatophyta</taxon>
        <taxon>Magnoliopsida</taxon>
        <taxon>Liliopsida</taxon>
        <taxon>Poales</taxon>
        <taxon>Poaceae</taxon>
        <taxon>PACMAD clade</taxon>
        <taxon>Panicoideae</taxon>
        <taxon>Andropogonodae</taxon>
        <taxon>Andropogoneae</taxon>
        <taxon>Tripsacinae</taxon>
        <taxon>Zea</taxon>
    </lineage>
</organism>
<keyword evidence="3 6" id="KW-0863">Zinc-finger</keyword>
<evidence type="ECO:0000259" key="8">
    <source>
        <dbReference type="PROSITE" id="PS50089"/>
    </source>
</evidence>
<reference evidence="11" key="3">
    <citation type="submission" date="2021-05" db="UniProtKB">
        <authorList>
            <consortium name="EnsemblPlants"/>
        </authorList>
    </citation>
    <scope>IDENTIFICATION</scope>
    <source>
        <strain evidence="11">cv. B73</strain>
    </source>
</reference>
<comment type="similarity">
    <text evidence="1">Belongs to the SNF2/RAD54 helicase family. RAD16 subfamily.</text>
</comment>
<keyword evidence="12" id="KW-1185">Reference proteome</keyword>
<gene>
    <name evidence="11" type="primary">LOC103633565</name>
</gene>
<evidence type="ECO:0007829" key="13">
    <source>
        <dbReference type="PeptideAtlas" id="A0A804QI11"/>
    </source>
</evidence>
<accession>A0A804QI11</accession>
<evidence type="ECO:0000259" key="10">
    <source>
        <dbReference type="PROSITE" id="PS51194"/>
    </source>
</evidence>
<keyword evidence="4" id="KW-0378">Hydrolase</keyword>
<feature type="compositionally biased region" description="Low complexity" evidence="7">
    <location>
        <begin position="9"/>
        <end position="28"/>
    </location>
</feature>
<dbReference type="InterPro" id="IPR052583">
    <property type="entry name" value="ATP-helicase/E3_Ub-Ligase"/>
</dbReference>
<dbReference type="PROSITE" id="PS50089">
    <property type="entry name" value="ZF_RING_2"/>
    <property type="match status" value="1"/>
</dbReference>
<dbReference type="CDD" id="cd15517">
    <property type="entry name" value="PHD_TCF19_like"/>
    <property type="match status" value="1"/>
</dbReference>
<dbReference type="InterPro" id="IPR048695">
    <property type="entry name" value="SHPRH_helical_2nd"/>
</dbReference>
<dbReference type="EnsemblPlants" id="Zm00001eb330720_T003">
    <property type="protein sequence ID" value="Zm00001eb330720_P003"/>
    <property type="gene ID" value="Zm00001eb330720"/>
</dbReference>
<sequence length="1709" mass="193319">MGRKKSRPVRAAGAAFAAAEADPCAPSPSGSTKRRTKGEARRDVCVEVDRSTWGHADIEHRDVAEVVLRDVSVYGDGDGEGALEEAFGASTFSLRLRVRDAPEEGFRMGQWPVVESDCVLLEYVVHGGREGKHAEYVVSGCFDGPDEGVSGLVHLVSLRFITLRVQSFRAFQHMGEVRVESFRVRVEVMEQAFSACGSLLEVARHPWRKSLMNVIAWLRPEVTTSAAIYGLDNLGVPMDDGGNADLVPKSDSQFDLAAFYEAIKPSANAGQLERDLPDLIPQLRPYQLRAAHWMVQRENGNTLHQEYANSAPYCVPFDFVHKNSRMFYNPFNGNISSQPEPSPPYISGGILADEMGLGKTVELLACIFAHRRPISLDFSVFQNKTEMDQIKRQKVERVECICGAASESSAYTGLWVQCDICDAWQHADCVGYSPKRNILFADTTEDVVSTNKKSTMKSGFRRKKKPRCSIVETEDKYICALCLELIEATQTNILSHATLIVCPAPILAQWHSEITRHTRPGSLKVCIYEGARNLDPSTIQKNDMTEIITADVVLTTYDVLKEDLSHDFDRHDGDRRFLRFQKRYPVIPTVLTRIHWWRLCLDEAQMVESGRTSVTEMALRLNAQHRWCITGTPIQRKLDDLFGLLRFLRTNPFDTYRWWVDIIRDPYERGNKVAMNYAHNFFREIMWRSSKIHVSAELQLPPQEECFSWLIFSSIEEYFYKKQHATCMDHAHQIIRSLRNDTNRRESISDSNALLNVYLSNDDIAKLLVPLLKLRQACCHPQVGSSGLCSLQHNPLSMDEILQVLIGKAKIEGEEELRKIVVALNGLAGLAVIEQRNQEAISLYKEALALAHENINDFRVDPLLNLHINYNLAELLRISSEYLQECPLKNPAFEVAISRKRKEIDTVETNVLSVKRNKICENSVLSLTANGLETSEDKNTIGQTCMTRDVDVENVTGCHSSFECFADDCLRKTCNTITEKYLSTFTSRLVVAQKDFNASFTEVLNITKELQSEYMNWWLYALDCIEENNISADDLIKKIDNSSSKSTTGLGSWGISSRVKSIAGLKYAIQADIDSLQSSRQHLMDRLLEVDKTMANPRDEDIEGQRYCPNCYDGTGSLCIQCELDELFQRYESRLFLVKKSNNGSVIDSVEEAHDLLRRKYELNHFFRNRKSKEGPEPDYDNNNPRSARENIQVYRHPSRTETALRVIWNHSKTVLGKQYSTMAKKHLLLFEAMRKEFPQARFLSIAQTQLLRAHDEIKMSISRLQLKEKEDDPSAANIVTREELIPYNVQFTSEKFMSLSSLARVRGQLRYLKGLAVCNKKTHNQHDESLAKAGDAVDTATSCSATGQTVSDFRNEPCPICQEKVFDQKMVFQCGHFVCCKCCLYMTEQTAAQFGKRKQWIMCPTCRQRTDIENIAFVVEKPWDKHEKSIEDLAESTISVQGSYGTKFEAVTRRILRITSTDGTAKVLVFSSWNDVLDVLEHSLAANNISYVRMKGGRKSQAALSQFKGQESNINVDKVNRAACKMQPVQVLLMLIQHGANGLNLLEAQHVILVEPLLNPAAEAQAISRIHRVGQDKSTFVHRFIVKKTIEESIYKLNRSRAVCSTINRKSKNFKDEPVLTLKDVESLFPMAGPDEPLEQADQNYGDSLRSLPPSVAAGLAAERRRLIKGPPSIVVAVVLILLDQNFSSQHSNDSRRMMLLSYEAPPS</sequence>
<evidence type="ECO:0000256" key="5">
    <source>
        <dbReference type="ARBA" id="ARBA00022833"/>
    </source>
</evidence>
<evidence type="ECO:0000313" key="11">
    <source>
        <dbReference type="EnsemblPlants" id="Zm00001eb330720_P003"/>
    </source>
</evidence>
<evidence type="ECO:0000256" key="1">
    <source>
        <dbReference type="ARBA" id="ARBA00008438"/>
    </source>
</evidence>
<dbReference type="SMART" id="SM00490">
    <property type="entry name" value="HELICc"/>
    <property type="match status" value="1"/>
</dbReference>
<dbReference type="Pfam" id="PF21325">
    <property type="entry name" value="SHPRH_helical-1st"/>
    <property type="match status" value="1"/>
</dbReference>
<dbReference type="GO" id="GO:0008270">
    <property type="term" value="F:zinc ion binding"/>
    <property type="evidence" value="ECO:0007669"/>
    <property type="project" value="UniProtKB-KW"/>
</dbReference>
<dbReference type="SUPFAM" id="SSF57903">
    <property type="entry name" value="FYVE/PHD zinc finger"/>
    <property type="match status" value="1"/>
</dbReference>
<dbReference type="InterPro" id="IPR001965">
    <property type="entry name" value="Znf_PHD"/>
</dbReference>
<dbReference type="InterPro" id="IPR013083">
    <property type="entry name" value="Znf_RING/FYVE/PHD"/>
</dbReference>
<dbReference type="SMART" id="SM00184">
    <property type="entry name" value="RING"/>
    <property type="match status" value="1"/>
</dbReference>
<dbReference type="InterPro" id="IPR027417">
    <property type="entry name" value="P-loop_NTPase"/>
</dbReference>
<feature type="domain" description="RING-type" evidence="8">
    <location>
        <begin position="1359"/>
        <end position="1408"/>
    </location>
</feature>
<evidence type="ECO:0000256" key="7">
    <source>
        <dbReference type="SAM" id="MobiDB-lite"/>
    </source>
</evidence>
<proteinExistence type="evidence at protein level"/>
<dbReference type="CDD" id="cd18793">
    <property type="entry name" value="SF2_C_SNF"/>
    <property type="match status" value="1"/>
</dbReference>
<reference evidence="11" key="2">
    <citation type="submission" date="2019-07" db="EMBL/GenBank/DDBJ databases">
        <authorList>
            <person name="Seetharam A."/>
            <person name="Woodhouse M."/>
            <person name="Cannon E."/>
        </authorList>
    </citation>
    <scope>NUCLEOTIDE SEQUENCE [LARGE SCALE GENOMIC DNA]</scope>
    <source>
        <strain evidence="11">cv. B73</strain>
    </source>
</reference>
<dbReference type="Proteomes" id="UP000007305">
    <property type="component" value="Chromosome 7"/>
</dbReference>
<dbReference type="SMART" id="SM00249">
    <property type="entry name" value="PHD"/>
    <property type="match status" value="1"/>
</dbReference>